<dbReference type="Pfam" id="PF00187">
    <property type="entry name" value="Chitin_bind_1"/>
    <property type="match status" value="1"/>
</dbReference>
<dbReference type="GO" id="GO:0000272">
    <property type="term" value="P:polysaccharide catabolic process"/>
    <property type="evidence" value="ECO:0007669"/>
    <property type="project" value="UniProtKB-KW"/>
</dbReference>
<comment type="catalytic activity">
    <reaction evidence="1">
        <text>Random endo-hydrolysis of N-acetyl-beta-D-glucosaminide (1-&gt;4)-beta-linkages in chitin and chitodextrins.</text>
        <dbReference type="EC" id="3.2.1.14"/>
    </reaction>
</comment>
<dbReference type="PANTHER" id="PTHR47700">
    <property type="entry name" value="V CHITINASE, PUTATIVE (AFU_ORTHOLOGUE AFUA_6G13720)-RELATED"/>
    <property type="match status" value="1"/>
</dbReference>
<gene>
    <name evidence="19" type="ORF">PAC_05560</name>
</gene>
<name>A0A1L7WSC2_9HELO</name>
<dbReference type="Gene3D" id="3.20.20.80">
    <property type="entry name" value="Glycosidases"/>
    <property type="match status" value="1"/>
</dbReference>
<evidence type="ECO:0000256" key="14">
    <source>
        <dbReference type="RuleBase" id="RU000489"/>
    </source>
</evidence>
<dbReference type="SUPFAM" id="SSF57016">
    <property type="entry name" value="Plant lectins/antimicrobial peptides"/>
    <property type="match status" value="1"/>
</dbReference>
<keyword evidence="10" id="KW-0119">Carbohydrate metabolism</keyword>
<evidence type="ECO:0000259" key="18">
    <source>
        <dbReference type="PROSITE" id="PS51910"/>
    </source>
</evidence>
<dbReference type="InterPro" id="IPR053214">
    <property type="entry name" value="LysM12-like"/>
</dbReference>
<reference evidence="19 20" key="1">
    <citation type="submission" date="2016-03" db="EMBL/GenBank/DDBJ databases">
        <authorList>
            <person name="Ploux O."/>
        </authorList>
    </citation>
    <scope>NUCLEOTIDE SEQUENCE [LARGE SCALE GENOMIC DNA]</scope>
    <source>
        <strain evidence="19 20">UAMH 11012</strain>
    </source>
</reference>
<dbReference type="SUPFAM" id="SSF54556">
    <property type="entry name" value="Chitinase insertion domain"/>
    <property type="match status" value="1"/>
</dbReference>
<keyword evidence="5 16" id="KW-0732">Signal</keyword>
<dbReference type="STRING" id="576137.A0A1L7WSC2"/>
<feature type="disulfide bond" evidence="13">
    <location>
        <begin position="120"/>
        <end position="124"/>
    </location>
</feature>
<dbReference type="EC" id="3.2.1.14" evidence="3"/>
<keyword evidence="20" id="KW-1185">Reference proteome</keyword>
<feature type="compositionally biased region" description="Basic residues" evidence="15">
    <location>
        <begin position="1680"/>
        <end position="1690"/>
    </location>
</feature>
<dbReference type="GO" id="GO:0006032">
    <property type="term" value="P:chitin catabolic process"/>
    <property type="evidence" value="ECO:0007669"/>
    <property type="project" value="UniProtKB-KW"/>
</dbReference>
<feature type="domain" description="Chitin-binding type-1" evidence="17">
    <location>
        <begin position="81"/>
        <end position="126"/>
    </location>
</feature>
<keyword evidence="11 14" id="KW-0326">Glycosidase</keyword>
<comment type="similarity">
    <text evidence="2">Belongs to the glycosyl hydrolase 18 family. Chitinase class V subfamily.</text>
</comment>
<evidence type="ECO:0000256" key="8">
    <source>
        <dbReference type="ARBA" id="ARBA00023026"/>
    </source>
</evidence>
<dbReference type="SMART" id="SM00270">
    <property type="entry name" value="ChtBD1"/>
    <property type="match status" value="1"/>
</dbReference>
<keyword evidence="9" id="KW-0325">Glycoprotein</keyword>
<evidence type="ECO:0000256" key="5">
    <source>
        <dbReference type="ARBA" id="ARBA00022729"/>
    </source>
</evidence>
<dbReference type="InterPro" id="IPR017853">
    <property type="entry name" value="GH"/>
</dbReference>
<dbReference type="InterPro" id="IPR011583">
    <property type="entry name" value="Chitinase_II/V-like_cat"/>
</dbReference>
<evidence type="ECO:0000256" key="3">
    <source>
        <dbReference type="ARBA" id="ARBA00012729"/>
    </source>
</evidence>
<dbReference type="SUPFAM" id="SSF51445">
    <property type="entry name" value="(Trans)glycosidases"/>
    <property type="match status" value="1"/>
</dbReference>
<sequence>MALLPTKASWPLRLLPLFIILSILGIASLVSAQTITCSETSPCINSACCSIDVGYTEGICGFGAFCNTTATATCVSNCTAKAECGKDAEIPGMTCPLSTCCSEWGFCGTTSDFCSTADLCQNNCFEPTEPSCSSNDVLKKVIGYYESWSPDRACDGWAPSDISANGLTHVYFSFALFEEYDSEWSVYVPAGAQDDMDTVIRNFIALKEKNTGLSAVLSVGGWSFNDPPTADYWSKMSSTSAGRKSFAKSLLAFMVLYGFDGVDLDWEYPGASDRGGDTTLWVDSNNYISLIEEIRTVFDATGRTYTISFTTPASYWYLQTFQVNDMLLAGADWTMMMTYDLHGVWDGNDPYIGKVLGAHTNLTEIKIGLDLLWRTNVDPSQVVMGMGFYGRSFTLSDTGCQDPGCPFASAGDPGECTATGGILSYKEITEIIAAGEGTPVWNEEAAVNYLTFADDQWVSYDNNVTFKQKVDYANQICLGGVGIWAVDLDTYDWQALSALTGKEIDGGTLLSSGEDPTTLASAYNAYTGADCYVSECVDWNTGSCKSGYSVLDYVHKGSMGVIEDPDNKLCSKGDGAIQEESTNSQYRLICCPTDAMPVSCTWEGAGAGEDATLCTGGGSGFCGAGRFELIADSYAERTGSIECLINERSLCCATDPELELCSWTACGGSCLETQYTNPNTSVYGGSNLNQDSELCSDGLSSFCCPSEDTYTGCAWYGDDYCTKSCPSDKILITQRSEIEDIQIEGGLPGGYDECVTGYLKYCCDPPTATTDWPVSPTDLFEYPDTTHVSYEYVTEETSNNDATDNASKDPFAFVMIDGDTAAYSESLVDQWSFLDGNSALSKRNIKKRDIFTKRNDTFVNAVETYTIKCLNLTGCEGLFEKGASNTIVKLPVSIGAGPYARIISLEPVGSSSNSSSIVPRSTTDTYSLVVDYDLAAAAVEEKGDVNFRIDYTNLLEYWDDITDTPAKNRKRWFGAFKAWLTKVTTMVKTDKGYLPLEYDETIKLFHFSKSCPKTGLTTTLDLDSNIHLGLGAQYAYYFEGSILPTPNLIASYGYFAVSPAAAILMTLRGEAIIQTNSDVVNIISGVTLPGLSIKGLISIGPEFDLTGSMDASLQVSGELNAGVSVAWPKAEVFFPQDSDGTAATVAPGNLDDLDDPYKQTYSVVPTFDASIKAVGNLALTLTPEVKFGISVLGDTLMSGYVTAGVSNTITLGLSAGGTIGTTEATAEFCYWADYVYSVFLSADVSFANGLAYWGDSIELASPADPLVLIDKTCIDYSSASADKRKRDDANLVPLTTGTPCFGGLITCEDTVDNTTCAIGSTSTSKRATSACYLPPAMFYNCAFFQPGRVTNDNEDTQAGGAYETFPSICQNVREYLQANYNGATIGSNWMQLTYLPGGGGNRVDACKDVASVCAFTKSNLWPVSVYESALSKGTGYMTLSGYTDSISCDEFPFNASEEGGAGANAQCVTNDQQTYQAAINSLLAQVYDTDEDSLWSPRSPGTWQGGARRYTINLFDSTTDGNNIPSPYAGTWSSSANTPAGGLTLVLGGINLQGNPQYQMGANGNLANGLCISLPQRQVLALTRKFYSYVTSRCFITFETPEDLTKRGLDPTDPQNWVITSVRLEDEDDEATRTEDDGYKMDILDEISREIEVLHIAEEFPAEAMITPSPRASHAGHEFLHKRRHGRRHD</sequence>
<dbReference type="PROSITE" id="PS51910">
    <property type="entry name" value="GH18_2"/>
    <property type="match status" value="1"/>
</dbReference>
<dbReference type="GO" id="GO:0008843">
    <property type="term" value="F:endochitinase activity"/>
    <property type="evidence" value="ECO:0007669"/>
    <property type="project" value="UniProtKB-EC"/>
</dbReference>
<keyword evidence="12" id="KW-0624">Polysaccharide degradation</keyword>
<dbReference type="FunFam" id="3.10.50.10:FF:000003">
    <property type="entry name" value="Class V chitinase CHIT5b"/>
    <property type="match status" value="1"/>
</dbReference>
<protein>
    <recommendedName>
        <fullName evidence="3">chitinase</fullName>
        <ecNumber evidence="3">3.2.1.14</ecNumber>
    </recommendedName>
</protein>
<dbReference type="CDD" id="cd00035">
    <property type="entry name" value="ChtBD1"/>
    <property type="match status" value="1"/>
</dbReference>
<dbReference type="Pfam" id="PF00704">
    <property type="entry name" value="Glyco_hydro_18"/>
    <property type="match status" value="1"/>
</dbReference>
<dbReference type="GO" id="GO:0008061">
    <property type="term" value="F:chitin binding"/>
    <property type="evidence" value="ECO:0007669"/>
    <property type="project" value="UniProtKB-UniRule"/>
</dbReference>
<feature type="disulfide bond" evidence="13">
    <location>
        <begin position="100"/>
        <end position="114"/>
    </location>
</feature>
<dbReference type="InterPro" id="IPR001002">
    <property type="entry name" value="Chitin-bd_1"/>
</dbReference>
<evidence type="ECO:0000256" key="1">
    <source>
        <dbReference type="ARBA" id="ARBA00000822"/>
    </source>
</evidence>
<evidence type="ECO:0000259" key="17">
    <source>
        <dbReference type="PROSITE" id="PS50941"/>
    </source>
</evidence>
<dbReference type="Pfam" id="PF14040">
    <property type="entry name" value="DNase_NucA_NucB"/>
    <property type="match status" value="1"/>
</dbReference>
<evidence type="ECO:0000313" key="19">
    <source>
        <dbReference type="EMBL" id="CZR55672.1"/>
    </source>
</evidence>
<dbReference type="Gene3D" id="3.30.60.10">
    <property type="entry name" value="Endochitinase-like"/>
    <property type="match status" value="1"/>
</dbReference>
<evidence type="ECO:0000313" key="20">
    <source>
        <dbReference type="Proteomes" id="UP000184330"/>
    </source>
</evidence>
<evidence type="ECO:0000256" key="16">
    <source>
        <dbReference type="SAM" id="SignalP"/>
    </source>
</evidence>
<keyword evidence="8" id="KW-0843">Virulence</keyword>
<feature type="domain" description="GH18" evidence="18">
    <location>
        <begin position="139"/>
        <end position="503"/>
    </location>
</feature>
<accession>A0A1L7WSC2</accession>
<evidence type="ECO:0000256" key="12">
    <source>
        <dbReference type="ARBA" id="ARBA00023326"/>
    </source>
</evidence>
<evidence type="ECO:0000256" key="6">
    <source>
        <dbReference type="ARBA" id="ARBA00022801"/>
    </source>
</evidence>
<evidence type="ECO:0000256" key="13">
    <source>
        <dbReference type="PROSITE-ProRule" id="PRU00261"/>
    </source>
</evidence>
<evidence type="ECO:0000256" key="11">
    <source>
        <dbReference type="ARBA" id="ARBA00023295"/>
    </source>
</evidence>
<dbReference type="InterPro" id="IPR029070">
    <property type="entry name" value="Chitinase_insertion_sf"/>
</dbReference>
<evidence type="ECO:0000256" key="10">
    <source>
        <dbReference type="ARBA" id="ARBA00023277"/>
    </source>
</evidence>
<keyword evidence="13" id="KW-1015">Disulfide bond</keyword>
<feature type="region of interest" description="Disordered" evidence="15">
    <location>
        <begin position="1668"/>
        <end position="1690"/>
    </location>
</feature>
<keyword evidence="7" id="KW-0146">Chitin degradation</keyword>
<feature type="chain" id="PRO_5012928019" description="chitinase" evidence="16">
    <location>
        <begin position="33"/>
        <end position="1690"/>
    </location>
</feature>
<comment type="caution">
    <text evidence="13">Lacks conserved residue(s) required for the propagation of feature annotation.</text>
</comment>
<dbReference type="InterPro" id="IPR018371">
    <property type="entry name" value="Chitin-binding_1_CS"/>
</dbReference>
<evidence type="ECO:0000256" key="4">
    <source>
        <dbReference type="ARBA" id="ARBA00022669"/>
    </source>
</evidence>
<keyword evidence="6 14" id="KW-0378">Hydrolase</keyword>
<organism evidence="19 20">
    <name type="scientific">Phialocephala subalpina</name>
    <dbReference type="NCBI Taxonomy" id="576137"/>
    <lineage>
        <taxon>Eukaryota</taxon>
        <taxon>Fungi</taxon>
        <taxon>Dikarya</taxon>
        <taxon>Ascomycota</taxon>
        <taxon>Pezizomycotina</taxon>
        <taxon>Leotiomycetes</taxon>
        <taxon>Helotiales</taxon>
        <taxon>Mollisiaceae</taxon>
        <taxon>Phialocephala</taxon>
        <taxon>Phialocephala fortinii species complex</taxon>
    </lineage>
</organism>
<evidence type="ECO:0000256" key="7">
    <source>
        <dbReference type="ARBA" id="ARBA00023024"/>
    </source>
</evidence>
<dbReference type="PROSITE" id="PS50941">
    <property type="entry name" value="CHIT_BIND_I_2"/>
    <property type="match status" value="1"/>
</dbReference>
<dbReference type="InterPro" id="IPR036861">
    <property type="entry name" value="Endochitinase-like_sf"/>
</dbReference>
<evidence type="ECO:0000256" key="2">
    <source>
        <dbReference type="ARBA" id="ARBA00008682"/>
    </source>
</evidence>
<feature type="signal peptide" evidence="16">
    <location>
        <begin position="1"/>
        <end position="32"/>
    </location>
</feature>
<dbReference type="EMBL" id="FJOG01000007">
    <property type="protein sequence ID" value="CZR55672.1"/>
    <property type="molecule type" value="Genomic_DNA"/>
</dbReference>
<dbReference type="InterPro" id="IPR001223">
    <property type="entry name" value="Glyco_hydro18_cat"/>
</dbReference>
<dbReference type="InterPro" id="IPR029476">
    <property type="entry name" value="DNase_NucA_NucB"/>
</dbReference>
<feature type="disulfide bond" evidence="13">
    <location>
        <begin position="95"/>
        <end position="107"/>
    </location>
</feature>
<evidence type="ECO:0000256" key="9">
    <source>
        <dbReference type="ARBA" id="ARBA00023180"/>
    </source>
</evidence>
<dbReference type="Proteomes" id="UP000184330">
    <property type="component" value="Unassembled WGS sequence"/>
</dbReference>
<keyword evidence="4 13" id="KW-0147">Chitin-binding</keyword>
<dbReference type="PROSITE" id="PS00026">
    <property type="entry name" value="CHIT_BIND_I_1"/>
    <property type="match status" value="1"/>
</dbReference>
<dbReference type="PANTHER" id="PTHR47700:SF2">
    <property type="entry name" value="CHITINASE"/>
    <property type="match status" value="1"/>
</dbReference>
<dbReference type="SMART" id="SM00636">
    <property type="entry name" value="Glyco_18"/>
    <property type="match status" value="1"/>
</dbReference>
<evidence type="ECO:0000256" key="15">
    <source>
        <dbReference type="SAM" id="MobiDB-lite"/>
    </source>
</evidence>
<dbReference type="OrthoDB" id="73875at2759"/>
<dbReference type="InterPro" id="IPR001579">
    <property type="entry name" value="Glyco_hydro_18_chit_AS"/>
</dbReference>
<dbReference type="Gene3D" id="3.10.50.10">
    <property type="match status" value="1"/>
</dbReference>
<proteinExistence type="inferred from homology"/>
<dbReference type="PROSITE" id="PS01095">
    <property type="entry name" value="GH18_1"/>
    <property type="match status" value="1"/>
</dbReference>